<dbReference type="Pfam" id="PF17772">
    <property type="entry name" value="zf-MYST"/>
    <property type="match status" value="1"/>
</dbReference>
<dbReference type="Pfam" id="PF11717">
    <property type="entry name" value="Tudor-knot"/>
    <property type="match status" value="1"/>
</dbReference>
<evidence type="ECO:0000313" key="17">
    <source>
        <dbReference type="WBParaSite" id="Pan_g6835.t1"/>
    </source>
</evidence>
<evidence type="ECO:0000256" key="6">
    <source>
        <dbReference type="ARBA" id="ARBA00022771"/>
    </source>
</evidence>
<dbReference type="PANTHER" id="PTHR10615:SF219">
    <property type="entry name" value="HISTONE ACETYLTRANSFERASE KAT5"/>
    <property type="match status" value="1"/>
</dbReference>
<evidence type="ECO:0000259" key="15">
    <source>
        <dbReference type="PROSITE" id="PS51726"/>
    </source>
</evidence>
<evidence type="ECO:0000256" key="10">
    <source>
        <dbReference type="ARBA" id="ARBA00023163"/>
    </source>
</evidence>
<dbReference type="GO" id="GO:0046972">
    <property type="term" value="F:histone H4K16 acetyltransferase activity"/>
    <property type="evidence" value="ECO:0007669"/>
    <property type="project" value="TreeGrafter"/>
</dbReference>
<dbReference type="Gene3D" id="2.30.30.140">
    <property type="match status" value="1"/>
</dbReference>
<evidence type="ECO:0000256" key="5">
    <source>
        <dbReference type="ARBA" id="ARBA00022723"/>
    </source>
</evidence>
<dbReference type="InterPro" id="IPR036388">
    <property type="entry name" value="WH-like_DNA-bd_sf"/>
</dbReference>
<dbReference type="InterPro" id="IPR050603">
    <property type="entry name" value="MYST_HAT"/>
</dbReference>
<keyword evidence="5" id="KW-0479">Metal-binding</keyword>
<comment type="subcellular location">
    <subcellularLocation>
        <location evidence="1">Nucleus</location>
    </subcellularLocation>
</comment>
<dbReference type="Proteomes" id="UP000492821">
    <property type="component" value="Unassembled WGS sequence"/>
</dbReference>
<dbReference type="GO" id="GO:0008270">
    <property type="term" value="F:zinc ion binding"/>
    <property type="evidence" value="ECO:0007669"/>
    <property type="project" value="UniProtKB-KW"/>
</dbReference>
<protein>
    <recommendedName>
        <fullName evidence="3">histone acetyltransferase</fullName>
        <ecNumber evidence="3">2.3.1.48</ecNumber>
    </recommendedName>
</protein>
<dbReference type="AlphaFoldDB" id="A0A7E4W2U2"/>
<name>A0A7E4W2U2_PANRE</name>
<evidence type="ECO:0000256" key="4">
    <source>
        <dbReference type="ARBA" id="ARBA00022679"/>
    </source>
</evidence>
<evidence type="ECO:0000313" key="16">
    <source>
        <dbReference type="Proteomes" id="UP000492821"/>
    </source>
</evidence>
<dbReference type="EC" id="2.3.1.48" evidence="3"/>
<keyword evidence="11" id="KW-0539">Nucleus</keyword>
<dbReference type="Gene3D" id="3.30.60.60">
    <property type="entry name" value="N-acetyl transferase-like"/>
    <property type="match status" value="1"/>
</dbReference>
<keyword evidence="7" id="KW-0862">Zinc</keyword>
<keyword evidence="4" id="KW-0808">Transferase</keyword>
<keyword evidence="9" id="KW-0805">Transcription regulation</keyword>
<organism evidence="16 17">
    <name type="scientific">Panagrellus redivivus</name>
    <name type="common">Microworm</name>
    <dbReference type="NCBI Taxonomy" id="6233"/>
    <lineage>
        <taxon>Eukaryota</taxon>
        <taxon>Metazoa</taxon>
        <taxon>Ecdysozoa</taxon>
        <taxon>Nematoda</taxon>
        <taxon>Chromadorea</taxon>
        <taxon>Rhabditida</taxon>
        <taxon>Tylenchina</taxon>
        <taxon>Panagrolaimomorpha</taxon>
        <taxon>Panagrolaimoidea</taxon>
        <taxon>Panagrolaimidae</taxon>
        <taxon>Panagrellus</taxon>
    </lineage>
</organism>
<keyword evidence="16" id="KW-1185">Reference proteome</keyword>
<evidence type="ECO:0000256" key="1">
    <source>
        <dbReference type="ARBA" id="ARBA00004123"/>
    </source>
</evidence>
<dbReference type="Pfam" id="PF01853">
    <property type="entry name" value="MOZ_SAS"/>
    <property type="match status" value="1"/>
</dbReference>
<reference evidence="17" key="2">
    <citation type="submission" date="2020-10" db="UniProtKB">
        <authorList>
            <consortium name="WormBaseParasite"/>
        </authorList>
    </citation>
    <scope>IDENTIFICATION</scope>
</reference>
<dbReference type="Gene3D" id="3.40.630.30">
    <property type="match status" value="1"/>
</dbReference>
<feature type="domain" description="MYST-type HAT" evidence="15">
    <location>
        <begin position="165"/>
        <end position="454"/>
    </location>
</feature>
<dbReference type="WBParaSite" id="Pan_g6835.t1">
    <property type="protein sequence ID" value="Pan_g6835.t1"/>
    <property type="gene ID" value="Pan_g6835"/>
</dbReference>
<evidence type="ECO:0000256" key="2">
    <source>
        <dbReference type="ARBA" id="ARBA00010107"/>
    </source>
</evidence>
<dbReference type="InterPro" id="IPR016197">
    <property type="entry name" value="Chromo-like_dom_sf"/>
</dbReference>
<reference evidence="16" key="1">
    <citation type="journal article" date="2013" name="Genetics">
        <title>The draft genome and transcriptome of Panagrellus redivivus are shaped by the harsh demands of a free-living lifestyle.</title>
        <authorList>
            <person name="Srinivasan J."/>
            <person name="Dillman A.R."/>
            <person name="Macchietto M.G."/>
            <person name="Heikkinen L."/>
            <person name="Lakso M."/>
            <person name="Fracchia K.M."/>
            <person name="Antoshechkin I."/>
            <person name="Mortazavi A."/>
            <person name="Wong G."/>
            <person name="Sternberg P.W."/>
        </authorList>
    </citation>
    <scope>NUCLEOTIDE SEQUENCE [LARGE SCALE GENOMIC DNA]</scope>
    <source>
        <strain evidence="16">MT8872</strain>
    </source>
</reference>
<keyword evidence="12" id="KW-0012">Acyltransferase</keyword>
<keyword evidence="6" id="KW-0863">Zinc-finger</keyword>
<dbReference type="CDD" id="cd04301">
    <property type="entry name" value="NAT_SF"/>
    <property type="match status" value="1"/>
</dbReference>
<dbReference type="GO" id="GO:0006355">
    <property type="term" value="P:regulation of DNA-templated transcription"/>
    <property type="evidence" value="ECO:0007669"/>
    <property type="project" value="InterPro"/>
</dbReference>
<comment type="similarity">
    <text evidence="2">Belongs to the MYST (SAS/MOZ) family.</text>
</comment>
<dbReference type="InterPro" id="IPR040706">
    <property type="entry name" value="Zf-MYST"/>
</dbReference>
<evidence type="ECO:0000256" key="9">
    <source>
        <dbReference type="ARBA" id="ARBA00023015"/>
    </source>
</evidence>
<feature type="active site" description="Proton donor/acceptor" evidence="13">
    <location>
        <position position="342"/>
    </location>
</feature>
<dbReference type="InterPro" id="IPR002717">
    <property type="entry name" value="HAT_MYST-type"/>
</dbReference>
<evidence type="ECO:0000256" key="14">
    <source>
        <dbReference type="SAM" id="MobiDB-lite"/>
    </source>
</evidence>
<evidence type="ECO:0000256" key="11">
    <source>
        <dbReference type="ARBA" id="ARBA00023242"/>
    </source>
</evidence>
<keyword evidence="8" id="KW-0007">Acetylation</keyword>
<dbReference type="PANTHER" id="PTHR10615">
    <property type="entry name" value="HISTONE ACETYLTRANSFERASE"/>
    <property type="match status" value="1"/>
</dbReference>
<dbReference type="InterPro" id="IPR025995">
    <property type="entry name" value="Tudor-knot"/>
</dbReference>
<feature type="region of interest" description="Disordered" evidence="14">
    <location>
        <begin position="1"/>
        <end position="31"/>
    </location>
</feature>
<evidence type="ECO:0000256" key="13">
    <source>
        <dbReference type="PIRSR" id="PIRSR602717-51"/>
    </source>
</evidence>
<evidence type="ECO:0000256" key="8">
    <source>
        <dbReference type="ARBA" id="ARBA00022990"/>
    </source>
</evidence>
<proteinExistence type="inferred from homology"/>
<accession>A0A7E4W2U2</accession>
<evidence type="ECO:0000256" key="3">
    <source>
        <dbReference type="ARBA" id="ARBA00013184"/>
    </source>
</evidence>
<dbReference type="Gene3D" id="1.10.10.10">
    <property type="entry name" value="Winged helix-like DNA-binding domain superfamily/Winged helix DNA-binding domain"/>
    <property type="match status" value="1"/>
</dbReference>
<dbReference type="GO" id="GO:0005634">
    <property type="term" value="C:nucleus"/>
    <property type="evidence" value="ECO:0007669"/>
    <property type="project" value="UniProtKB-SubCell"/>
</dbReference>
<sequence>MSRRNATPLTREDSSDVDMEASNQSSANSVCCGGGSRKLKAGLRVLVKMIENNKYEMAEIQKPRPSKTVRGGYDYYVHFMGYNKRLDGWYSEDLIDMKQIYVGRKVTNRKESVQVSPGDDNRKKVNRIGQTNVEYVLATEADLQDEEEDTPAIRKARKKEELEEGRRRNIDMIVLNGWRIRPWYFSPYPEALTRTEGIYLCSWCLSFWPSVYAMKSHMSVCPLNGPPGKKIYEKDNLSFFEMDGGVDDVYATHLCLLAKLFLDHKTVYYDTKPFFFYVLCEKDEEDCYNIVGYFSKEKCSADENNLACILVLPQFQKKGYGRFLIEFSYLLSKVEQKTGSPEKPLSDLGLLSYRSYWLYAICEFVIGHYEHNGTADSMKKYMSKELNLHITLPKLVEITRIKRDDLISTMTSYGIARQNINGTQIILSLSMVDKYFKNKKEKVHVDAKYLKWTPPVLTEGVASGSRAADNQRRTESFLGLSSLAED</sequence>
<dbReference type="PROSITE" id="PS51726">
    <property type="entry name" value="MYST_HAT"/>
    <property type="match status" value="1"/>
</dbReference>
<dbReference type="GO" id="GO:0000724">
    <property type="term" value="P:double-strand break repair via homologous recombination"/>
    <property type="evidence" value="ECO:0007669"/>
    <property type="project" value="TreeGrafter"/>
</dbReference>
<dbReference type="SUPFAM" id="SSF54160">
    <property type="entry name" value="Chromo domain-like"/>
    <property type="match status" value="1"/>
</dbReference>
<dbReference type="GO" id="GO:0035267">
    <property type="term" value="C:NuA4 histone acetyltransferase complex"/>
    <property type="evidence" value="ECO:0007669"/>
    <property type="project" value="TreeGrafter"/>
</dbReference>
<dbReference type="FunFam" id="3.40.630.30:FF:000002">
    <property type="entry name" value="Histone acetyltransferase"/>
    <property type="match status" value="1"/>
</dbReference>
<keyword evidence="10" id="KW-0804">Transcription</keyword>
<dbReference type="SUPFAM" id="SSF55729">
    <property type="entry name" value="Acyl-CoA N-acyltransferases (Nat)"/>
    <property type="match status" value="1"/>
</dbReference>
<evidence type="ECO:0000256" key="7">
    <source>
        <dbReference type="ARBA" id="ARBA00022833"/>
    </source>
</evidence>
<evidence type="ECO:0000256" key="12">
    <source>
        <dbReference type="ARBA" id="ARBA00023315"/>
    </source>
</evidence>
<dbReference type="InterPro" id="IPR016181">
    <property type="entry name" value="Acyl_CoA_acyltransferase"/>
</dbReference>